<gene>
    <name evidence="1" type="ORF">JKL49_16600</name>
</gene>
<organism evidence="1">
    <name type="scientific">Phenylobacterium glaciei</name>
    <dbReference type="NCBI Taxonomy" id="2803784"/>
    <lineage>
        <taxon>Bacteria</taxon>
        <taxon>Pseudomonadati</taxon>
        <taxon>Pseudomonadota</taxon>
        <taxon>Alphaproteobacteria</taxon>
        <taxon>Caulobacterales</taxon>
        <taxon>Caulobacteraceae</taxon>
        <taxon>Phenylobacterium</taxon>
    </lineage>
</organism>
<evidence type="ECO:0000313" key="1">
    <source>
        <dbReference type="EMBL" id="QQZ48905.1"/>
    </source>
</evidence>
<protein>
    <submittedName>
        <fullName evidence="1">Uncharacterized protein</fullName>
    </submittedName>
</protein>
<dbReference type="EMBL" id="CP068570">
    <property type="protein sequence ID" value="QQZ48905.1"/>
    <property type="molecule type" value="Genomic_DNA"/>
</dbReference>
<sequence length="155" mass="15970">MAQQEHFSSKIEAAARAIDALKDGLLAQSSEAGRAITQASESLSKGLNALQDVSGLADGVRAIDERLGAITQQMSSVGTGIEEATQSVRASAEAAASATATASAEAVRSTEVAVERLKSQALTKAEALDGDLQATVAALENTLSAFRAELERIRV</sequence>
<name>A0A974S6Z1_9CAUL</name>
<proteinExistence type="predicted"/>
<reference evidence="1" key="1">
    <citation type="submission" date="2021-01" db="EMBL/GenBank/DDBJ databases">
        <title>Genome sequence of Phenylobacterium sp. 20VBR1 isolated from a valley glaceir, Ny-Alesund, Svalbard.</title>
        <authorList>
            <person name="Thomas F.A."/>
            <person name="Krishnan K.P."/>
            <person name="Sinha R.K."/>
        </authorList>
    </citation>
    <scope>NUCLEOTIDE SEQUENCE</scope>
    <source>
        <strain evidence="1">20VBR1</strain>
    </source>
</reference>
<accession>A0A974S6Z1</accession>
<dbReference type="AlphaFoldDB" id="A0A974S6Z1"/>